<proteinExistence type="predicted"/>
<dbReference type="Proteomes" id="UP001529338">
    <property type="component" value="Unassembled WGS sequence"/>
</dbReference>
<keyword evidence="8" id="KW-1185">Reference proteome</keyword>
<keyword evidence="4 6" id="KW-1133">Transmembrane helix</keyword>
<feature type="transmembrane region" description="Helical" evidence="6">
    <location>
        <begin position="38"/>
        <end position="60"/>
    </location>
</feature>
<evidence type="ECO:0000313" key="7">
    <source>
        <dbReference type="EMBL" id="MDM7855313.1"/>
    </source>
</evidence>
<name>A0ABT7SGI9_9CELL</name>
<accession>A0ABT7SGI9</accession>
<feature type="transmembrane region" description="Helical" evidence="6">
    <location>
        <begin position="6"/>
        <end position="26"/>
    </location>
</feature>
<evidence type="ECO:0000256" key="5">
    <source>
        <dbReference type="ARBA" id="ARBA00023136"/>
    </source>
</evidence>
<reference evidence="7 8" key="1">
    <citation type="submission" date="2023-06" db="EMBL/GenBank/DDBJ databases">
        <title>Cellulomonas sp. MW4 Whole genome sequence.</title>
        <authorList>
            <person name="Park S."/>
        </authorList>
    </citation>
    <scope>NUCLEOTIDE SEQUENCE [LARGE SCALE GENOMIC DNA]</scope>
    <source>
        <strain evidence="7 8">MW4</strain>
    </source>
</reference>
<feature type="transmembrane region" description="Helical" evidence="6">
    <location>
        <begin position="130"/>
        <end position="155"/>
    </location>
</feature>
<dbReference type="InterPro" id="IPR001123">
    <property type="entry name" value="LeuE-type"/>
</dbReference>
<keyword evidence="3 6" id="KW-0812">Transmembrane</keyword>
<evidence type="ECO:0000256" key="4">
    <source>
        <dbReference type="ARBA" id="ARBA00022989"/>
    </source>
</evidence>
<feature type="transmembrane region" description="Helical" evidence="6">
    <location>
        <begin position="202"/>
        <end position="223"/>
    </location>
</feature>
<dbReference type="Pfam" id="PF01810">
    <property type="entry name" value="LysE"/>
    <property type="match status" value="1"/>
</dbReference>
<dbReference type="RefSeq" id="WP_289455118.1">
    <property type="nucleotide sequence ID" value="NZ_JAUCGQ010000001.1"/>
</dbReference>
<organism evidence="7 8">
    <name type="scientific">Cellulomonas alba</name>
    <dbReference type="NCBI Taxonomy" id="3053467"/>
    <lineage>
        <taxon>Bacteria</taxon>
        <taxon>Bacillati</taxon>
        <taxon>Actinomycetota</taxon>
        <taxon>Actinomycetes</taxon>
        <taxon>Micrococcales</taxon>
        <taxon>Cellulomonadaceae</taxon>
        <taxon>Cellulomonas</taxon>
    </lineage>
</organism>
<evidence type="ECO:0000256" key="2">
    <source>
        <dbReference type="ARBA" id="ARBA00022475"/>
    </source>
</evidence>
<protein>
    <submittedName>
        <fullName evidence="7">LysE family transporter</fullName>
    </submittedName>
</protein>
<evidence type="ECO:0000256" key="6">
    <source>
        <dbReference type="SAM" id="Phobius"/>
    </source>
</evidence>
<dbReference type="PANTHER" id="PTHR30086:SF20">
    <property type="entry name" value="ARGININE EXPORTER PROTEIN ARGO-RELATED"/>
    <property type="match status" value="1"/>
</dbReference>
<comment type="caution">
    <text evidence="7">The sequence shown here is derived from an EMBL/GenBank/DDBJ whole genome shotgun (WGS) entry which is preliminary data.</text>
</comment>
<dbReference type="EMBL" id="JAUCGQ010000001">
    <property type="protein sequence ID" value="MDM7855313.1"/>
    <property type="molecule type" value="Genomic_DNA"/>
</dbReference>
<dbReference type="PANTHER" id="PTHR30086">
    <property type="entry name" value="ARGININE EXPORTER PROTEIN ARGO"/>
    <property type="match status" value="1"/>
</dbReference>
<gene>
    <name evidence="7" type="ORF">QRT04_10255</name>
</gene>
<feature type="transmembrane region" description="Helical" evidence="6">
    <location>
        <begin position="72"/>
        <end position="90"/>
    </location>
</feature>
<evidence type="ECO:0000256" key="3">
    <source>
        <dbReference type="ARBA" id="ARBA00022692"/>
    </source>
</evidence>
<comment type="subcellular location">
    <subcellularLocation>
        <location evidence="1">Cell membrane</location>
        <topology evidence="1">Multi-pass membrane protein</topology>
    </subcellularLocation>
</comment>
<evidence type="ECO:0000313" key="8">
    <source>
        <dbReference type="Proteomes" id="UP001529338"/>
    </source>
</evidence>
<sequence>MHALLLGVVAGLAVAMPLGPVGVLLLRTGLTSPRRVAFAAAAGIATVDLVYAVLAVLIGSRVAAVVGAHDVVLRRGAGAVLLVVGLVELVRSVRRLAAHRTATALGEPDAAAPDAASGGRRGPASPWRAYARFVALTAVNPLTALTFATVAAGLATRLPAEGRAHTVALLAFALGAAAASLAWQCVLAGASGLIGVRLSSRVRAGTEVVAAGLVVALAALVTAS</sequence>
<feature type="transmembrane region" description="Helical" evidence="6">
    <location>
        <begin position="167"/>
        <end position="190"/>
    </location>
</feature>
<keyword evidence="2" id="KW-1003">Cell membrane</keyword>
<evidence type="ECO:0000256" key="1">
    <source>
        <dbReference type="ARBA" id="ARBA00004651"/>
    </source>
</evidence>
<keyword evidence="5 6" id="KW-0472">Membrane</keyword>